<keyword evidence="3" id="KW-1185">Reference proteome</keyword>
<feature type="region of interest" description="Disordered" evidence="1">
    <location>
        <begin position="1"/>
        <end position="29"/>
    </location>
</feature>
<comment type="caution">
    <text evidence="2">The sequence shown here is derived from an EMBL/GenBank/DDBJ whole genome shotgun (WGS) entry which is preliminary data.</text>
</comment>
<feature type="compositionally biased region" description="Polar residues" evidence="1">
    <location>
        <begin position="1"/>
        <end position="13"/>
    </location>
</feature>
<organism evidence="2 3">
    <name type="scientific">Quercus suber</name>
    <name type="common">Cork oak</name>
    <dbReference type="NCBI Taxonomy" id="58331"/>
    <lineage>
        <taxon>Eukaryota</taxon>
        <taxon>Viridiplantae</taxon>
        <taxon>Streptophyta</taxon>
        <taxon>Embryophyta</taxon>
        <taxon>Tracheophyta</taxon>
        <taxon>Spermatophyta</taxon>
        <taxon>Magnoliopsida</taxon>
        <taxon>eudicotyledons</taxon>
        <taxon>Gunneridae</taxon>
        <taxon>Pentapetalae</taxon>
        <taxon>rosids</taxon>
        <taxon>fabids</taxon>
        <taxon>Fagales</taxon>
        <taxon>Fagaceae</taxon>
        <taxon>Quercus</taxon>
    </lineage>
</organism>
<dbReference type="Proteomes" id="UP000237347">
    <property type="component" value="Unassembled WGS sequence"/>
</dbReference>
<reference evidence="2 3" key="1">
    <citation type="journal article" date="2018" name="Sci. Data">
        <title>The draft genome sequence of cork oak.</title>
        <authorList>
            <person name="Ramos A.M."/>
            <person name="Usie A."/>
            <person name="Barbosa P."/>
            <person name="Barros P.M."/>
            <person name="Capote T."/>
            <person name="Chaves I."/>
            <person name="Simoes F."/>
            <person name="Abreu I."/>
            <person name="Carrasquinho I."/>
            <person name="Faro C."/>
            <person name="Guimaraes J.B."/>
            <person name="Mendonca D."/>
            <person name="Nobrega F."/>
            <person name="Rodrigues L."/>
            <person name="Saibo N.J.M."/>
            <person name="Varela M.C."/>
            <person name="Egas C."/>
            <person name="Matos J."/>
            <person name="Miguel C.M."/>
            <person name="Oliveira M.M."/>
            <person name="Ricardo C.P."/>
            <person name="Goncalves S."/>
        </authorList>
    </citation>
    <scope>NUCLEOTIDE SEQUENCE [LARGE SCALE GENOMIC DNA]</scope>
    <source>
        <strain evidence="3">cv. HL8</strain>
    </source>
</reference>
<evidence type="ECO:0000313" key="3">
    <source>
        <dbReference type="Proteomes" id="UP000237347"/>
    </source>
</evidence>
<dbReference type="EMBL" id="PKMF04000047">
    <property type="protein sequence ID" value="KAK7855312.1"/>
    <property type="molecule type" value="Genomic_DNA"/>
</dbReference>
<dbReference type="AlphaFoldDB" id="A0AAW0LXG0"/>
<protein>
    <submittedName>
        <fullName evidence="2">Uncharacterized protein</fullName>
    </submittedName>
</protein>
<evidence type="ECO:0000256" key="1">
    <source>
        <dbReference type="SAM" id="MobiDB-lite"/>
    </source>
</evidence>
<evidence type="ECO:0000313" key="2">
    <source>
        <dbReference type="EMBL" id="KAK7855312.1"/>
    </source>
</evidence>
<name>A0AAW0LXG0_QUESU</name>
<sequence length="225" mass="24754">MGTWTGTSPTTAPIGSAEPTRSRPTLATGTCQWTRSAETAETLLVTRTNSTTTHRTEMWWTRVSTATPLAPLAVPASSRSPTQSMQVGFSRETKLSCIRIQIHHFGGLLRGSLLPPARHSAHIHCMHAEPDDGQPYSHHMIVPRCSHVVENGTVKIYCRFRLGELANVLRVSTSDHCCVEPLGILREGSELLQLLSQANDKIASSVKSQQPYRSIFFRVAEGLNK</sequence>
<gene>
    <name evidence="2" type="ORF">CFP56_028735</name>
</gene>
<accession>A0AAW0LXG0</accession>
<proteinExistence type="predicted"/>